<dbReference type="Pfam" id="PF01547">
    <property type="entry name" value="SBP_bac_1"/>
    <property type="match status" value="1"/>
</dbReference>
<dbReference type="EMBL" id="RBDY01000019">
    <property type="protein sequence ID" value="RKN18437.1"/>
    <property type="molecule type" value="Genomic_DNA"/>
</dbReference>
<dbReference type="PROSITE" id="PS51257">
    <property type="entry name" value="PROKAR_LIPOPROTEIN"/>
    <property type="match status" value="1"/>
</dbReference>
<dbReference type="OrthoDB" id="7918484at2"/>
<proteinExistence type="predicted"/>
<evidence type="ECO:0000313" key="5">
    <source>
        <dbReference type="Proteomes" id="UP000275024"/>
    </source>
</evidence>
<feature type="signal peptide" evidence="1">
    <location>
        <begin position="1"/>
        <end position="23"/>
    </location>
</feature>
<dbReference type="Gene3D" id="3.40.190.10">
    <property type="entry name" value="Periplasmic binding protein-like II"/>
    <property type="match status" value="2"/>
</dbReference>
<dbReference type="InterPro" id="IPR050490">
    <property type="entry name" value="Bact_solute-bd_prot1"/>
</dbReference>
<keyword evidence="4" id="KW-1185">Reference proteome</keyword>
<organism evidence="2 5">
    <name type="scientific">Streptomyces radicis</name>
    <dbReference type="NCBI Taxonomy" id="1750517"/>
    <lineage>
        <taxon>Bacteria</taxon>
        <taxon>Bacillati</taxon>
        <taxon>Actinomycetota</taxon>
        <taxon>Actinomycetes</taxon>
        <taxon>Kitasatosporales</taxon>
        <taxon>Streptomycetaceae</taxon>
        <taxon>Streptomyces</taxon>
    </lineage>
</organism>
<dbReference type="SUPFAM" id="SSF53850">
    <property type="entry name" value="Periplasmic binding protein-like II"/>
    <property type="match status" value="1"/>
</dbReference>
<dbReference type="PANTHER" id="PTHR43649">
    <property type="entry name" value="ARABINOSE-BINDING PROTEIN-RELATED"/>
    <property type="match status" value="1"/>
</dbReference>
<feature type="chain" id="PRO_5039431959" evidence="1">
    <location>
        <begin position="24"/>
        <end position="435"/>
    </location>
</feature>
<reference evidence="4 5" key="1">
    <citation type="submission" date="2018-09" db="EMBL/GenBank/DDBJ databases">
        <title>Streptomyces sp. nov. DS1-2, an endophytic actinomycete isolated from roots of Dendrobium scabrilingue.</title>
        <authorList>
            <person name="Kuncharoen N."/>
            <person name="Kudo T."/>
            <person name="Ohkuma M."/>
            <person name="Yuki M."/>
            <person name="Tanasupawat S."/>
        </authorList>
    </citation>
    <scope>NUCLEOTIDE SEQUENCE [LARGE SCALE GENOMIC DNA]</scope>
    <source>
        <strain evidence="2 5">AZ1-7</strain>
        <strain evidence="3 4">DS1-2</strain>
    </source>
</reference>
<dbReference type="PANTHER" id="PTHR43649:SF30">
    <property type="entry name" value="ABC TRANSPORTER SUBSTRATE-BINDING PROTEIN"/>
    <property type="match status" value="1"/>
</dbReference>
<dbReference type="InterPro" id="IPR006059">
    <property type="entry name" value="SBP"/>
</dbReference>
<sequence length="435" mass="48029">MSLGRTALSGLALALAGSLALTACGSDGGGGDDGGQVTLRFTWWGADERSQRYEEAIALFEEANPDIEVQTGFAEFQDYWTQRSTDATSGELPDVLQMDLSRLLEYTNAGLLYDMTEFEGNQLDTSQIDEELLASGQVDEQLLGIPTGTNTWALHYNPDLLAELGVEPPEWDYTWEDYHAFVAEVSEAGADLDPRVHGATDYTVTWWVFLQWLVQQGTEPFAENGEMNFTEDDLRTFLSSTDALRDAGHTFPIERLDQLTPLGGFNSGEAAVEFHWDNFIHSYANDLGNENIQLMPMPSGPDGEKHMFYKPSMQLSMGANTAHPEEAAALIDFLINDPEAGQIIGTDLGVPASQGRLDALDVEDGSLEQRAIEYEQRVADEGYVTETVPRHPEGFGALETEYVEVLGNEFSYGQIDADDFVDRLFTEAENLLVTE</sequence>
<evidence type="ECO:0000313" key="3">
    <source>
        <dbReference type="EMBL" id="RKN18437.1"/>
    </source>
</evidence>
<dbReference type="RefSeq" id="WP_120698855.1">
    <property type="nucleotide sequence ID" value="NZ_RBDX01000022.1"/>
</dbReference>
<gene>
    <name evidence="3" type="ORF">D7318_21770</name>
    <name evidence="2" type="ORF">D7319_22910</name>
</gene>
<evidence type="ECO:0000313" key="2">
    <source>
        <dbReference type="EMBL" id="RKN06068.1"/>
    </source>
</evidence>
<dbReference type="Proteomes" id="UP000268652">
    <property type="component" value="Unassembled WGS sequence"/>
</dbReference>
<accession>A0A3A9VYN6</accession>
<comment type="caution">
    <text evidence="2">The sequence shown here is derived from an EMBL/GenBank/DDBJ whole genome shotgun (WGS) entry which is preliminary data.</text>
</comment>
<evidence type="ECO:0000313" key="4">
    <source>
        <dbReference type="Proteomes" id="UP000268652"/>
    </source>
</evidence>
<dbReference type="EMBL" id="RBDX01000022">
    <property type="protein sequence ID" value="RKN06068.1"/>
    <property type="molecule type" value="Genomic_DNA"/>
</dbReference>
<dbReference type="Proteomes" id="UP000275024">
    <property type="component" value="Unassembled WGS sequence"/>
</dbReference>
<dbReference type="AlphaFoldDB" id="A0A3A9VYN6"/>
<protein>
    <submittedName>
        <fullName evidence="2">Carbohydrate ABC transporter substrate-binding protein</fullName>
    </submittedName>
</protein>
<name>A0A3A9VYN6_9ACTN</name>
<keyword evidence="1" id="KW-0732">Signal</keyword>
<evidence type="ECO:0000256" key="1">
    <source>
        <dbReference type="SAM" id="SignalP"/>
    </source>
</evidence>